<feature type="transmembrane region" description="Helical" evidence="4">
    <location>
        <begin position="176"/>
        <end position="196"/>
    </location>
</feature>
<dbReference type="GO" id="GO:0048193">
    <property type="term" value="P:Golgi vesicle transport"/>
    <property type="evidence" value="ECO:0007669"/>
    <property type="project" value="InterPro"/>
</dbReference>
<feature type="domain" description="T-SNARE coiled-coil homology" evidence="5">
    <location>
        <begin position="106"/>
        <end position="168"/>
    </location>
</feature>
<dbReference type="Proteomes" id="UP001219933">
    <property type="component" value="Chromosome 2"/>
</dbReference>
<dbReference type="GO" id="GO:0015031">
    <property type="term" value="P:protein transport"/>
    <property type="evidence" value="ECO:0007669"/>
    <property type="project" value="UniProtKB-KW"/>
</dbReference>
<proteinExistence type="predicted"/>
<keyword evidence="4" id="KW-1133">Transmembrane helix</keyword>
<evidence type="ECO:0000313" key="7">
    <source>
        <dbReference type="Proteomes" id="UP001219933"/>
    </source>
</evidence>
<keyword evidence="3" id="KW-0333">Golgi apparatus</keyword>
<protein>
    <recommendedName>
        <fullName evidence="5">t-SNARE coiled-coil homology domain-containing protein</fullName>
    </recommendedName>
</protein>
<keyword evidence="2" id="KW-0653">Protein transport</keyword>
<dbReference type="InterPro" id="IPR000727">
    <property type="entry name" value="T_SNARE_dom"/>
</dbReference>
<evidence type="ECO:0000256" key="2">
    <source>
        <dbReference type="ARBA" id="ARBA00022927"/>
    </source>
</evidence>
<dbReference type="Gene3D" id="1.20.5.110">
    <property type="match status" value="1"/>
</dbReference>
<name>A0AAF0ETF5_9BASI</name>
<dbReference type="InterPro" id="IPR010989">
    <property type="entry name" value="SNARE"/>
</dbReference>
<dbReference type="Gene3D" id="1.20.58.90">
    <property type="match status" value="1"/>
</dbReference>
<dbReference type="CDD" id="cd15851">
    <property type="entry name" value="SNARE_Syntaxin6"/>
    <property type="match status" value="1"/>
</dbReference>
<evidence type="ECO:0000256" key="4">
    <source>
        <dbReference type="SAM" id="Phobius"/>
    </source>
</evidence>
<evidence type="ECO:0000256" key="3">
    <source>
        <dbReference type="ARBA" id="ARBA00023034"/>
    </source>
</evidence>
<organism evidence="6 7">
    <name type="scientific">Malassezia cuniculi</name>
    <dbReference type="NCBI Taxonomy" id="948313"/>
    <lineage>
        <taxon>Eukaryota</taxon>
        <taxon>Fungi</taxon>
        <taxon>Dikarya</taxon>
        <taxon>Basidiomycota</taxon>
        <taxon>Ustilaginomycotina</taxon>
        <taxon>Malasseziomycetes</taxon>
        <taxon>Malasseziales</taxon>
        <taxon>Malasseziaceae</taxon>
        <taxon>Malassezia</taxon>
    </lineage>
</organism>
<keyword evidence="4" id="KW-0472">Membrane</keyword>
<evidence type="ECO:0000259" key="5">
    <source>
        <dbReference type="PROSITE" id="PS50192"/>
    </source>
</evidence>
<evidence type="ECO:0000256" key="1">
    <source>
        <dbReference type="ARBA" id="ARBA00004409"/>
    </source>
</evidence>
<keyword evidence="4" id="KW-0812">Transmembrane</keyword>
<keyword evidence="2" id="KW-0813">Transport</keyword>
<dbReference type="EMBL" id="CP119878">
    <property type="protein sequence ID" value="WFD34809.1"/>
    <property type="molecule type" value="Genomic_DNA"/>
</dbReference>
<gene>
    <name evidence="6" type="ORF">MCUN1_001653</name>
</gene>
<accession>A0AAF0ETF5</accession>
<dbReference type="GO" id="GO:0000139">
    <property type="term" value="C:Golgi membrane"/>
    <property type="evidence" value="ECO:0007669"/>
    <property type="project" value="UniProtKB-SubCell"/>
</dbReference>
<reference evidence="6" key="1">
    <citation type="submission" date="2023-03" db="EMBL/GenBank/DDBJ databases">
        <title>Mating type loci evolution in Malassezia.</title>
        <authorList>
            <person name="Coelho M.A."/>
        </authorList>
    </citation>
    <scope>NUCLEOTIDE SEQUENCE</scope>
    <source>
        <strain evidence="6">CBS 11721</strain>
    </source>
</reference>
<dbReference type="Pfam" id="PF09177">
    <property type="entry name" value="STX6_10_61_N"/>
    <property type="match status" value="1"/>
</dbReference>
<keyword evidence="7" id="KW-1185">Reference proteome</keyword>
<dbReference type="AlphaFoldDB" id="A0AAF0ETF5"/>
<dbReference type="PROSITE" id="PS50192">
    <property type="entry name" value="T_SNARE"/>
    <property type="match status" value="1"/>
</dbReference>
<dbReference type="SUPFAM" id="SSF58038">
    <property type="entry name" value="SNARE fusion complex"/>
    <property type="match status" value="1"/>
</dbReference>
<evidence type="ECO:0000313" key="6">
    <source>
        <dbReference type="EMBL" id="WFD34809.1"/>
    </source>
</evidence>
<dbReference type="InterPro" id="IPR015260">
    <property type="entry name" value="Syntaxin-6/10/61_N"/>
</dbReference>
<dbReference type="SUPFAM" id="SSF47661">
    <property type="entry name" value="t-snare proteins"/>
    <property type="match status" value="1"/>
</dbReference>
<comment type="subcellular location">
    <subcellularLocation>
        <location evidence="1">Golgi apparatus membrane</location>
        <topology evidence="1">Single-pass type IV membrane protein</topology>
    </subcellularLocation>
</comment>
<sequence>MRDPYHEYASEITHALQRAGKLPAGSSELGSILAGIRSDIADVRQAIRIVEQSDPSRFGIDATELENRRKFLRESERALEEMEDTTRYHDGELPSSTLAWEKEQQQQLLATQDSALNQIGSSLHVLRSQAALIGQETNEQVGMLGELDAHVDSTQNHLNAAISRMDRLVARTDARLGGWCFWLVALLLVILLIVVII</sequence>